<dbReference type="InterPro" id="IPR046515">
    <property type="entry name" value="DUF6693"/>
</dbReference>
<evidence type="ECO:0000256" key="1">
    <source>
        <dbReference type="SAM" id="Phobius"/>
    </source>
</evidence>
<evidence type="ECO:0000313" key="2">
    <source>
        <dbReference type="EMBL" id="KFL32011.1"/>
    </source>
</evidence>
<keyword evidence="3" id="KW-1185">Reference proteome</keyword>
<evidence type="ECO:0000313" key="3">
    <source>
        <dbReference type="Proteomes" id="UP000028981"/>
    </source>
</evidence>
<dbReference type="EMBL" id="JQGC01000004">
    <property type="protein sequence ID" value="KFL32011.1"/>
    <property type="molecule type" value="Genomic_DNA"/>
</dbReference>
<gene>
    <name evidence="2" type="ORF">JP75_06375</name>
</gene>
<keyword evidence="1" id="KW-1133">Transmembrane helix</keyword>
<dbReference type="Pfam" id="PF20403">
    <property type="entry name" value="DUF6693"/>
    <property type="match status" value="1"/>
</dbReference>
<dbReference type="RefSeq" id="WP_035080573.1">
    <property type="nucleotide sequence ID" value="NZ_JQGC01000004.1"/>
</dbReference>
<proteinExistence type="predicted"/>
<name>A0A087M558_9HYPH</name>
<reference evidence="2 3" key="1">
    <citation type="submission" date="2014-08" db="EMBL/GenBank/DDBJ databases">
        <authorList>
            <person name="Hassan Y.I."/>
            <person name="Lepp D."/>
            <person name="Zhou T."/>
        </authorList>
    </citation>
    <scope>NUCLEOTIDE SEQUENCE [LARGE SCALE GENOMIC DNA]</scope>
    <source>
        <strain evidence="2 3">IFO13584</strain>
    </source>
</reference>
<organism evidence="2 3">
    <name type="scientific">Devosia riboflavina</name>
    <dbReference type="NCBI Taxonomy" id="46914"/>
    <lineage>
        <taxon>Bacteria</taxon>
        <taxon>Pseudomonadati</taxon>
        <taxon>Pseudomonadota</taxon>
        <taxon>Alphaproteobacteria</taxon>
        <taxon>Hyphomicrobiales</taxon>
        <taxon>Devosiaceae</taxon>
        <taxon>Devosia</taxon>
    </lineage>
</organism>
<feature type="transmembrane region" description="Helical" evidence="1">
    <location>
        <begin position="26"/>
        <end position="48"/>
    </location>
</feature>
<keyword evidence="1" id="KW-0472">Membrane</keyword>
<protein>
    <recommendedName>
        <fullName evidence="4">DUF898 domain-containing protein</fullName>
    </recommendedName>
</protein>
<dbReference type="Proteomes" id="UP000028981">
    <property type="component" value="Unassembled WGS sequence"/>
</dbReference>
<sequence>MSSFGTSGVPAKFRCDFGLVETIGQVIIWVLLTIVTLGLALLVFPYYFNKAVLNRTEVLDASGRAIGKLDCQFNLGSSIGHAIIWFLLIIVTLGIAAFFYAYRILRVLLNDTRIVYY</sequence>
<keyword evidence="1" id="KW-0812">Transmembrane</keyword>
<dbReference type="STRING" id="46914.JP75_06375"/>
<feature type="transmembrane region" description="Helical" evidence="1">
    <location>
        <begin position="82"/>
        <end position="102"/>
    </location>
</feature>
<dbReference type="AlphaFoldDB" id="A0A087M558"/>
<comment type="caution">
    <text evidence="2">The sequence shown here is derived from an EMBL/GenBank/DDBJ whole genome shotgun (WGS) entry which is preliminary data.</text>
</comment>
<accession>A0A087M558</accession>
<evidence type="ECO:0008006" key="4">
    <source>
        <dbReference type="Google" id="ProtNLM"/>
    </source>
</evidence>